<evidence type="ECO:0000313" key="4">
    <source>
        <dbReference type="Proteomes" id="UP001043456"/>
    </source>
</evidence>
<keyword evidence="1" id="KW-0175">Coiled coil</keyword>
<feature type="compositionally biased region" description="Polar residues" evidence="2">
    <location>
        <begin position="45"/>
        <end position="55"/>
    </location>
</feature>
<name>A0A9P3BQQ4_9EURO</name>
<accession>A0A9P3BQQ4</accession>
<evidence type="ECO:0000256" key="1">
    <source>
        <dbReference type="SAM" id="Coils"/>
    </source>
</evidence>
<dbReference type="EMBL" id="BHVY01000009">
    <property type="protein sequence ID" value="GIJ91971.1"/>
    <property type="molecule type" value="Genomic_DNA"/>
</dbReference>
<sequence>METLRQLNKAMETLHGSVVRANQAPLEQSLNDEHLVNRESINNTTQHLHGTSSHPENAPGTEGPGPLDSSQRISTVPTTSVTAPPDRPPARDQPDTELSTHQSHEQQSSDRYLPSDHNTTTLPTTSATAPNQPPAGDQLGAETLIQQLSRLMYGNDSSGMVQSGGSAFQQATQCLSGSDASSGWTPQAAIAAVVAGIGAANAGGVINNSLAAQRNATVANDQLVLSRQIFDHTKYVDLQNINIKERELAMAQETHELEKAKRTAEIAKLNAEITIQREHTSRHLAATDELLQLLHLMLKLGWIVAPRHNPGDEDGSPGDFPGEAPDSQAQAILNNLRTTASENGNRHVPVGEASASPVGGAYEEPPVTLGPPSNHERARAPRNPRQNSPTLESTPGRESMTHVSESEEGNQLDNSTAVAA</sequence>
<gene>
    <name evidence="3" type="ORF">Asppvi_010946</name>
</gene>
<organism evidence="3 4">
    <name type="scientific">Aspergillus pseudoviridinutans</name>
    <dbReference type="NCBI Taxonomy" id="1517512"/>
    <lineage>
        <taxon>Eukaryota</taxon>
        <taxon>Fungi</taxon>
        <taxon>Dikarya</taxon>
        <taxon>Ascomycota</taxon>
        <taxon>Pezizomycotina</taxon>
        <taxon>Eurotiomycetes</taxon>
        <taxon>Eurotiomycetidae</taxon>
        <taxon>Eurotiales</taxon>
        <taxon>Aspergillaceae</taxon>
        <taxon>Aspergillus</taxon>
        <taxon>Aspergillus subgen. Fumigati</taxon>
    </lineage>
</organism>
<feature type="compositionally biased region" description="Low complexity" evidence="2">
    <location>
        <begin position="119"/>
        <end position="130"/>
    </location>
</feature>
<feature type="compositionally biased region" description="Low complexity" evidence="2">
    <location>
        <begin position="74"/>
        <end position="84"/>
    </location>
</feature>
<feature type="region of interest" description="Disordered" evidence="2">
    <location>
        <begin position="45"/>
        <end position="138"/>
    </location>
</feature>
<reference evidence="3 4" key="1">
    <citation type="submission" date="2018-10" db="EMBL/GenBank/DDBJ databases">
        <title>Pan-genome distribution and transcriptional activeness of fungal secondary metabolism genes in Aspergillus section Fumigati.</title>
        <authorList>
            <person name="Takahashi H."/>
            <person name="Umemura M."/>
            <person name="Ninomiya A."/>
            <person name="Kusuya Y."/>
            <person name="Urayama S."/>
            <person name="Shimizu M."/>
            <person name="Watanabe A."/>
            <person name="Kamei K."/>
            <person name="Yaguchi T."/>
            <person name="Hagiwara D."/>
        </authorList>
    </citation>
    <scope>NUCLEOTIDE SEQUENCE [LARGE SCALE GENOMIC DNA]</scope>
    <source>
        <strain evidence="3 4">IFM 55266</strain>
    </source>
</reference>
<dbReference type="RefSeq" id="XP_043162717.1">
    <property type="nucleotide sequence ID" value="XM_043306782.1"/>
</dbReference>
<evidence type="ECO:0000256" key="2">
    <source>
        <dbReference type="SAM" id="MobiDB-lite"/>
    </source>
</evidence>
<dbReference type="AlphaFoldDB" id="A0A9P3BQQ4"/>
<protein>
    <submittedName>
        <fullName evidence="3">Uncharacterized protein</fullName>
    </submittedName>
</protein>
<dbReference type="GeneID" id="67009556"/>
<comment type="caution">
    <text evidence="3">The sequence shown here is derived from an EMBL/GenBank/DDBJ whole genome shotgun (WGS) entry which is preliminary data.</text>
</comment>
<feature type="compositionally biased region" description="Polar residues" evidence="2">
    <location>
        <begin position="384"/>
        <end position="393"/>
    </location>
</feature>
<feature type="region of interest" description="Disordered" evidence="2">
    <location>
        <begin position="340"/>
        <end position="420"/>
    </location>
</feature>
<keyword evidence="4" id="KW-1185">Reference proteome</keyword>
<feature type="compositionally biased region" description="Polar residues" evidence="2">
    <location>
        <begin position="409"/>
        <end position="420"/>
    </location>
</feature>
<evidence type="ECO:0000313" key="3">
    <source>
        <dbReference type="EMBL" id="GIJ91971.1"/>
    </source>
</evidence>
<dbReference type="Proteomes" id="UP001043456">
    <property type="component" value="Unassembled WGS sequence"/>
</dbReference>
<proteinExistence type="predicted"/>
<feature type="coiled-coil region" evidence="1">
    <location>
        <begin position="243"/>
        <end position="270"/>
    </location>
</feature>